<dbReference type="Pfam" id="PF05188">
    <property type="entry name" value="MutS_II"/>
    <property type="match status" value="1"/>
</dbReference>
<dbReference type="PANTHER" id="PTHR11361">
    <property type="entry name" value="DNA MISMATCH REPAIR PROTEIN MUTS FAMILY MEMBER"/>
    <property type="match status" value="1"/>
</dbReference>
<proteinExistence type="inferred from homology"/>
<dbReference type="CDD" id="cd03284">
    <property type="entry name" value="ABC_MutS1"/>
    <property type="match status" value="1"/>
</dbReference>
<dbReference type="NCBIfam" id="NF003810">
    <property type="entry name" value="PRK05399.1"/>
    <property type="match status" value="1"/>
</dbReference>
<evidence type="ECO:0000256" key="5">
    <source>
        <dbReference type="ARBA" id="ARBA00023125"/>
    </source>
</evidence>
<dbReference type="FunFam" id="1.10.1420.10:FF:000001">
    <property type="entry name" value="DNA mismatch repair protein MutS"/>
    <property type="match status" value="1"/>
</dbReference>
<dbReference type="InterPro" id="IPR036187">
    <property type="entry name" value="DNA_mismatch_repair_MutS_sf"/>
</dbReference>
<dbReference type="Gene3D" id="3.30.420.110">
    <property type="entry name" value="MutS, connector domain"/>
    <property type="match status" value="1"/>
</dbReference>
<dbReference type="Pfam" id="PF05192">
    <property type="entry name" value="MutS_III"/>
    <property type="match status" value="1"/>
</dbReference>
<dbReference type="InterPro" id="IPR017261">
    <property type="entry name" value="DNA_mismatch_repair_MutS/MSH"/>
</dbReference>
<accession>A0A3B1BUA5</accession>
<gene>
    <name evidence="9" type="ORF">MNBD_NITROSPINAE01-302</name>
</gene>
<reference evidence="9" key="1">
    <citation type="submission" date="2018-06" db="EMBL/GenBank/DDBJ databases">
        <authorList>
            <person name="Zhirakovskaya E."/>
        </authorList>
    </citation>
    <scope>NUCLEOTIDE SEQUENCE</scope>
</reference>
<dbReference type="SUPFAM" id="SSF52540">
    <property type="entry name" value="P-loop containing nucleoside triphosphate hydrolases"/>
    <property type="match status" value="1"/>
</dbReference>
<dbReference type="InterPro" id="IPR007860">
    <property type="entry name" value="DNA_mmatch_repair_MutS_con_dom"/>
</dbReference>
<name>A0A3B1BUA5_9ZZZZ</name>
<dbReference type="Gene3D" id="3.40.1170.10">
    <property type="entry name" value="DNA repair protein MutS, domain I"/>
    <property type="match status" value="1"/>
</dbReference>
<dbReference type="SMART" id="SM00533">
    <property type="entry name" value="MUTSd"/>
    <property type="match status" value="1"/>
</dbReference>
<dbReference type="InterPro" id="IPR027417">
    <property type="entry name" value="P-loop_NTPase"/>
</dbReference>
<dbReference type="GO" id="GO:0005829">
    <property type="term" value="C:cytosol"/>
    <property type="evidence" value="ECO:0007669"/>
    <property type="project" value="TreeGrafter"/>
</dbReference>
<keyword evidence="6" id="KW-0234">DNA repair</keyword>
<dbReference type="Gene3D" id="3.40.50.300">
    <property type="entry name" value="P-loop containing nucleotide triphosphate hydrolases"/>
    <property type="match status" value="1"/>
</dbReference>
<protein>
    <submittedName>
        <fullName evidence="9">DNA mismatch repair protein MutS</fullName>
    </submittedName>
</protein>
<dbReference type="InterPro" id="IPR007861">
    <property type="entry name" value="DNA_mismatch_repair_MutS_clamp"/>
</dbReference>
<keyword evidence="5" id="KW-0238">DNA-binding</keyword>
<dbReference type="InterPro" id="IPR005748">
    <property type="entry name" value="DNA_mismatch_repair_MutS"/>
</dbReference>
<evidence type="ECO:0000256" key="7">
    <source>
        <dbReference type="ARBA" id="ARBA00024647"/>
    </source>
</evidence>
<comment type="similarity">
    <text evidence="1">Belongs to the DNA mismatch repair MutS family.</text>
</comment>
<feature type="domain" description="DNA mismatch repair proteins mutS family" evidence="8">
    <location>
        <begin position="645"/>
        <end position="661"/>
    </location>
</feature>
<dbReference type="GO" id="GO:0006298">
    <property type="term" value="P:mismatch repair"/>
    <property type="evidence" value="ECO:0007669"/>
    <property type="project" value="InterPro"/>
</dbReference>
<evidence type="ECO:0000256" key="3">
    <source>
        <dbReference type="ARBA" id="ARBA00022763"/>
    </source>
</evidence>
<dbReference type="InterPro" id="IPR045076">
    <property type="entry name" value="MutS"/>
</dbReference>
<sequence>KSSANPVPMCGVPYHALNTYLPRMIKSGFKVAICEQMEDPKQAKGIVRREVARVITPGTVMDPAMLEERSHNFLVAITTSKRGFGLCAVDLSTGLLKVCEFIGDNSMTEFLSELDKIDPKQVLIPENLEEAHPPLFKELSVAYGSITDLMEGWVFDVTTAQEVLLNHFSLASLDGFGLEGMDLCVSSAGAVISYLRDTQKGALNQITSVTIHNPTDHMMLDTATRRNLELTKNLMDGSRKGSLLELVDETETAMGARQLNEWLLRPLISVEKINERLDAVRFLVEDSYINPGIVDALTGMGDMERIASRVVQPNCSPRDLLLFGQALQKLPELGLAIEMVNTSFGRVWRELWDELPDTRDLLARAIADEPPIMARDGGAIREGYSEELDALRSIKSDSRKLIVQLENDEKKRTGISNLRIKYNKIYGYFIEVSRRQSETVPEEWMRKQSLVNSERFISPKLKELEEKIMTAEERAIEVELRLFENVKTEAAKSAPRAQGMAAIVGEIDALSALAHLAQIKHYTAPVVNDGDAIEIKGGRHPIIEEAELTERFVPNDTTLDRTDNQLSIITGPNMAGKSTYIRQVAIITLLAQIGSYVPADSATIGVCDRIFTRVGAQDHLQKGQSTFMVEMNETAMILNNATARSLIILDEIGRGTSTFDGISIAWAVAEYIHKIGARTLFATHYHELTELAETMQGVRNLSVAVKEWNDEIIFLRKIIEEGADKSYGIQVARLAGLPKEVIERSGEILSQLEANEVDSAGLPKLKAKDAEGGQDYQISLFAPQVSEVEEELRKLDVDGMTPLDALNKLSELKKKV</sequence>
<evidence type="ECO:0000256" key="6">
    <source>
        <dbReference type="ARBA" id="ARBA00023204"/>
    </source>
</evidence>
<dbReference type="GO" id="GO:0140664">
    <property type="term" value="F:ATP-dependent DNA damage sensor activity"/>
    <property type="evidence" value="ECO:0007669"/>
    <property type="project" value="InterPro"/>
</dbReference>
<dbReference type="AlphaFoldDB" id="A0A3B1BUA5"/>
<dbReference type="InterPro" id="IPR000432">
    <property type="entry name" value="DNA_mismatch_repair_MutS_C"/>
</dbReference>
<evidence type="ECO:0000256" key="1">
    <source>
        <dbReference type="ARBA" id="ARBA00006271"/>
    </source>
</evidence>
<keyword evidence="4" id="KW-0067">ATP-binding</keyword>
<keyword evidence="3" id="KW-0227">DNA damage</keyword>
<dbReference type="SUPFAM" id="SSF55271">
    <property type="entry name" value="DNA repair protein MutS, domain I"/>
    <property type="match status" value="1"/>
</dbReference>
<dbReference type="InterPro" id="IPR036678">
    <property type="entry name" value="MutS_con_dom_sf"/>
</dbReference>
<dbReference type="InterPro" id="IPR007695">
    <property type="entry name" value="DNA_mismatch_repair_MutS-lik_N"/>
</dbReference>
<dbReference type="PIRSF" id="PIRSF037677">
    <property type="entry name" value="DNA_mis_repair_Msh6"/>
    <property type="match status" value="1"/>
</dbReference>
<dbReference type="GO" id="GO:0030983">
    <property type="term" value="F:mismatched DNA binding"/>
    <property type="evidence" value="ECO:0007669"/>
    <property type="project" value="InterPro"/>
</dbReference>
<comment type="function">
    <text evidence="7">This protein is involved in the repair of mismatches in DNA. It is possible that it carries out the mismatch recognition step. This protein has a weak ATPase activity.</text>
</comment>
<dbReference type="SUPFAM" id="SSF53150">
    <property type="entry name" value="DNA repair protein MutS, domain II"/>
    <property type="match status" value="1"/>
</dbReference>
<organism evidence="9">
    <name type="scientific">hydrothermal vent metagenome</name>
    <dbReference type="NCBI Taxonomy" id="652676"/>
    <lineage>
        <taxon>unclassified sequences</taxon>
        <taxon>metagenomes</taxon>
        <taxon>ecological metagenomes</taxon>
    </lineage>
</organism>
<dbReference type="InterPro" id="IPR016151">
    <property type="entry name" value="DNA_mismatch_repair_MutS_N"/>
</dbReference>
<dbReference type="PANTHER" id="PTHR11361:SF34">
    <property type="entry name" value="DNA MISMATCH REPAIR PROTEIN MSH1, MITOCHONDRIAL"/>
    <property type="match status" value="1"/>
</dbReference>
<dbReference type="GO" id="GO:0005524">
    <property type="term" value="F:ATP binding"/>
    <property type="evidence" value="ECO:0007669"/>
    <property type="project" value="UniProtKB-KW"/>
</dbReference>
<dbReference type="SUPFAM" id="SSF48334">
    <property type="entry name" value="DNA repair protein MutS, domain III"/>
    <property type="match status" value="1"/>
</dbReference>
<dbReference type="SMART" id="SM00534">
    <property type="entry name" value="MUTSac"/>
    <property type="match status" value="1"/>
</dbReference>
<evidence type="ECO:0000256" key="4">
    <source>
        <dbReference type="ARBA" id="ARBA00022840"/>
    </source>
</evidence>
<dbReference type="EMBL" id="UOGC01000009">
    <property type="protein sequence ID" value="VAX15444.1"/>
    <property type="molecule type" value="Genomic_DNA"/>
</dbReference>
<dbReference type="Gene3D" id="1.10.1420.10">
    <property type="match status" value="2"/>
</dbReference>
<dbReference type="Pfam" id="PF05190">
    <property type="entry name" value="MutS_IV"/>
    <property type="match status" value="1"/>
</dbReference>
<evidence type="ECO:0000259" key="8">
    <source>
        <dbReference type="PROSITE" id="PS00486"/>
    </source>
</evidence>
<evidence type="ECO:0000256" key="2">
    <source>
        <dbReference type="ARBA" id="ARBA00022741"/>
    </source>
</evidence>
<dbReference type="Pfam" id="PF00488">
    <property type="entry name" value="MutS_V"/>
    <property type="match status" value="1"/>
</dbReference>
<feature type="non-terminal residue" evidence="9">
    <location>
        <position position="1"/>
    </location>
</feature>
<dbReference type="NCBIfam" id="TIGR01070">
    <property type="entry name" value="mutS1"/>
    <property type="match status" value="1"/>
</dbReference>
<dbReference type="HAMAP" id="MF_00096">
    <property type="entry name" value="MutS"/>
    <property type="match status" value="1"/>
</dbReference>
<dbReference type="Pfam" id="PF01624">
    <property type="entry name" value="MutS_I"/>
    <property type="match status" value="1"/>
</dbReference>
<keyword evidence="2" id="KW-0547">Nucleotide-binding</keyword>
<dbReference type="InterPro" id="IPR007696">
    <property type="entry name" value="DNA_mismatch_repair_MutS_core"/>
</dbReference>
<evidence type="ECO:0000313" key="9">
    <source>
        <dbReference type="EMBL" id="VAX15444.1"/>
    </source>
</evidence>
<dbReference type="PROSITE" id="PS00486">
    <property type="entry name" value="DNA_MISMATCH_REPAIR_2"/>
    <property type="match status" value="1"/>
</dbReference>
<dbReference type="FunFam" id="3.40.50.300:FF:000870">
    <property type="entry name" value="MutS protein homolog 4"/>
    <property type="match status" value="1"/>
</dbReference>